<dbReference type="EMBL" id="JAGRQH010000001">
    <property type="protein sequence ID" value="MBR0558611.1"/>
    <property type="molecule type" value="Genomic_DNA"/>
</dbReference>
<evidence type="ECO:0000259" key="2">
    <source>
        <dbReference type="Pfam" id="PF00160"/>
    </source>
</evidence>
<reference evidence="3 4" key="1">
    <citation type="submission" date="2021-04" db="EMBL/GenBank/DDBJ databases">
        <title>The complete genome sequence of Neokomagataea sp. TBRC 2177.</title>
        <authorList>
            <person name="Charoenyingcharoen P."/>
            <person name="Yukphan P."/>
        </authorList>
    </citation>
    <scope>NUCLEOTIDE SEQUENCE [LARGE SCALE GENOMIC DNA]</scope>
    <source>
        <strain evidence="3 4">TBRC 2177</strain>
    </source>
</reference>
<dbReference type="Proteomes" id="UP000677812">
    <property type="component" value="Unassembled WGS sequence"/>
</dbReference>
<dbReference type="EC" id="5.2.1.8" evidence="3"/>
<dbReference type="InterPro" id="IPR029000">
    <property type="entry name" value="Cyclophilin-like_dom_sf"/>
</dbReference>
<dbReference type="SUPFAM" id="SSF50891">
    <property type="entry name" value="Cyclophilin-like"/>
    <property type="match status" value="1"/>
</dbReference>
<keyword evidence="3" id="KW-0413">Isomerase</keyword>
<organism evidence="3 4">
    <name type="scientific">Neokomagataea anthophila</name>
    <dbReference type="NCBI Taxonomy" id="2826925"/>
    <lineage>
        <taxon>Bacteria</taxon>
        <taxon>Pseudomonadati</taxon>
        <taxon>Pseudomonadota</taxon>
        <taxon>Alphaproteobacteria</taxon>
        <taxon>Acetobacterales</taxon>
        <taxon>Acetobacteraceae</taxon>
        <taxon>Neokomagataea</taxon>
    </lineage>
</organism>
<protein>
    <submittedName>
        <fullName evidence="3">Peptidylprolyl isomerase</fullName>
        <ecNumber evidence="3">5.2.1.8</ecNumber>
    </submittedName>
</protein>
<dbReference type="InterPro" id="IPR002130">
    <property type="entry name" value="Cyclophilin-type_PPIase_dom"/>
</dbReference>
<keyword evidence="4" id="KW-1185">Reference proteome</keyword>
<dbReference type="Pfam" id="PF00160">
    <property type="entry name" value="Pro_isomerase"/>
    <property type="match status" value="1"/>
</dbReference>
<evidence type="ECO:0000313" key="3">
    <source>
        <dbReference type="EMBL" id="MBR0558611.1"/>
    </source>
</evidence>
<dbReference type="Gene3D" id="2.40.100.10">
    <property type="entry name" value="Cyclophilin-like"/>
    <property type="match status" value="1"/>
</dbReference>
<sequence>MRVLSTLTAFLLSSVVAHAAAESPTDIIAHAPQSAWRTIPPEQLLLMTMGNGRHVLIALAPDFAPTHVANILELTRAHAWDAGAIIRVQENYVVQWRVHNEQTPPPQHFVTQPAAEYDRPLTGLSFHPLTTPDPYAPQAGFASEWAIGTDGTHAWPAQCYGTIGVARGMPPDTGDGRELYVINGEAPRQLDRNLAVVGRVLTGMENLNALPRGTGPLGFYTKPNQNMPIKNIKLVVDLPPEKRPRIQVMRTDSAAFDHYLAARAARTEAFFVHAAHGVALCNVPIPSREIATP</sequence>
<feature type="domain" description="PPIase cyclophilin-type" evidence="2">
    <location>
        <begin position="47"/>
        <end position="233"/>
    </location>
</feature>
<feature type="signal peptide" evidence="1">
    <location>
        <begin position="1"/>
        <end position="19"/>
    </location>
</feature>
<gene>
    <name evidence="3" type="ORF">KB213_00850</name>
</gene>
<name>A0ABS5E3Y3_9PROT</name>
<accession>A0ABS5E3Y3</accession>
<feature type="chain" id="PRO_5045406615" evidence="1">
    <location>
        <begin position="20"/>
        <end position="293"/>
    </location>
</feature>
<proteinExistence type="predicted"/>
<evidence type="ECO:0000313" key="4">
    <source>
        <dbReference type="Proteomes" id="UP000677812"/>
    </source>
</evidence>
<evidence type="ECO:0000256" key="1">
    <source>
        <dbReference type="SAM" id="SignalP"/>
    </source>
</evidence>
<dbReference type="GO" id="GO:0003755">
    <property type="term" value="F:peptidyl-prolyl cis-trans isomerase activity"/>
    <property type="evidence" value="ECO:0007669"/>
    <property type="project" value="UniProtKB-EC"/>
</dbReference>
<keyword evidence="1" id="KW-0732">Signal</keyword>
<comment type="caution">
    <text evidence="3">The sequence shown here is derived from an EMBL/GenBank/DDBJ whole genome shotgun (WGS) entry which is preliminary data.</text>
</comment>